<protein>
    <submittedName>
        <fullName evidence="3">Helix-turn-helix domain-containing protein</fullName>
    </submittedName>
</protein>
<evidence type="ECO:0000313" key="4">
    <source>
        <dbReference type="Proteomes" id="UP001595805"/>
    </source>
</evidence>
<reference evidence="4" key="1">
    <citation type="journal article" date="2019" name="Int. J. Syst. Evol. Microbiol.">
        <title>The Global Catalogue of Microorganisms (GCM) 10K type strain sequencing project: providing services to taxonomists for standard genome sequencing and annotation.</title>
        <authorList>
            <consortium name="The Broad Institute Genomics Platform"/>
            <consortium name="The Broad Institute Genome Sequencing Center for Infectious Disease"/>
            <person name="Wu L."/>
            <person name="Ma J."/>
        </authorList>
    </citation>
    <scope>NUCLEOTIDE SEQUENCE [LARGE SCALE GENOMIC DNA]</scope>
    <source>
        <strain evidence="4">CCUG 60523</strain>
    </source>
</reference>
<dbReference type="EMBL" id="JBHRZS010000003">
    <property type="protein sequence ID" value="MFC3878890.1"/>
    <property type="molecule type" value="Genomic_DNA"/>
</dbReference>
<dbReference type="Proteomes" id="UP001595805">
    <property type="component" value="Unassembled WGS sequence"/>
</dbReference>
<dbReference type="Pfam" id="PF12833">
    <property type="entry name" value="HTH_18"/>
    <property type="match status" value="1"/>
</dbReference>
<name>A0ABV8AMN6_9BACT</name>
<dbReference type="RefSeq" id="WP_377902793.1">
    <property type="nucleotide sequence ID" value="NZ_JBHRZS010000003.1"/>
</dbReference>
<keyword evidence="1" id="KW-0472">Membrane</keyword>
<accession>A0ABV8AMN6</accession>
<gene>
    <name evidence="3" type="ORF">ACFOSV_01820</name>
</gene>
<proteinExistence type="predicted"/>
<keyword evidence="1" id="KW-1133">Transmembrane helix</keyword>
<evidence type="ECO:0000313" key="3">
    <source>
        <dbReference type="EMBL" id="MFC3878890.1"/>
    </source>
</evidence>
<keyword evidence="4" id="KW-1185">Reference proteome</keyword>
<dbReference type="PROSITE" id="PS01124">
    <property type="entry name" value="HTH_ARAC_FAMILY_2"/>
    <property type="match status" value="1"/>
</dbReference>
<dbReference type="InterPro" id="IPR015943">
    <property type="entry name" value="WD40/YVTN_repeat-like_dom_sf"/>
</dbReference>
<feature type="domain" description="HTH araC/xylS-type" evidence="2">
    <location>
        <begin position="453"/>
        <end position="528"/>
    </location>
</feature>
<keyword evidence="1" id="KW-0812">Transmembrane</keyword>
<dbReference type="Gene3D" id="2.130.10.10">
    <property type="entry name" value="YVTN repeat-like/Quinoprotein amine dehydrogenase"/>
    <property type="match status" value="1"/>
</dbReference>
<dbReference type="InterPro" id="IPR018060">
    <property type="entry name" value="HTH_AraC"/>
</dbReference>
<sequence>MKKIISIYLLLNVFSNSFGQDTLFVAKHHFESAVQNVFDANGAIYAKTVSGLYQFRDEGDWEPIDLQFSKPYVFYNENFYESDFIPKVELFDADPMKELIPLKGSFIATAAATGSRLFVAIGSALFEYEIRRHYSKSYHTLSIRDIYIEDSLKVVSTYSGIYVNDTLRPELPEYSNGPLQKIGNRFFLSWDDLAEFFPPDSLQAIPSGTSLFAGKARKLISLNEELYALNTKSVSKVNSEFSLEPIHQGLDYLDLESFGTSLIFSTSQGISFHWTNGMVDTLAVLPSRIKDIYTEGANIFLASDAGVYSLRGIDPSTLEQISTTKNNVMTQIDDLGNFWIASENGLFVLTSEYPEPIPIITGVEFNREALLLKNHILYVGAVNGLYELDTYELAKSYIPNKISSLSITPSAFENYGVLGLLILGFLLGLGSFWLYFKKRNKIFPRDEKENESTWQLSNIEHIIRSENILTVDSLAAHFETNTVQLNRNFKKLGTTPGKFLKKIKLKEAKEYLKSGVPLEEISSKIGYSVKFLKQELNID</sequence>
<organism evidence="3 4">
    <name type="scientific">Algoriphagus namhaensis</name>
    <dbReference type="NCBI Taxonomy" id="915353"/>
    <lineage>
        <taxon>Bacteria</taxon>
        <taxon>Pseudomonadati</taxon>
        <taxon>Bacteroidota</taxon>
        <taxon>Cytophagia</taxon>
        <taxon>Cytophagales</taxon>
        <taxon>Cyclobacteriaceae</taxon>
        <taxon>Algoriphagus</taxon>
    </lineage>
</organism>
<evidence type="ECO:0000259" key="2">
    <source>
        <dbReference type="PROSITE" id="PS01124"/>
    </source>
</evidence>
<dbReference type="Gene3D" id="1.10.10.60">
    <property type="entry name" value="Homeodomain-like"/>
    <property type="match status" value="1"/>
</dbReference>
<feature type="transmembrane region" description="Helical" evidence="1">
    <location>
        <begin position="415"/>
        <end position="436"/>
    </location>
</feature>
<comment type="caution">
    <text evidence="3">The sequence shown here is derived from an EMBL/GenBank/DDBJ whole genome shotgun (WGS) entry which is preliminary data.</text>
</comment>
<evidence type="ECO:0000256" key="1">
    <source>
        <dbReference type="SAM" id="Phobius"/>
    </source>
</evidence>